<sequence length="1728" mass="189124">MQLWQQQLMYKQLQEIQRQQQLQQLDHGARQTSPLSQLSAMPKPATGNQSPSTLNEIHANDAYNYMWPNNFVGGMPNLPSNSQMFTADNNNSLQSRCSASIHNLANGFALNDQGDAMRSRGFISQQINQTLHGIPVPVTSSVNQYSHFIGTSNNCLDLINRADATKVEKASYPSRTFQTDRRLAAQGCLQDNSLATSQKFQGKHFCENSPGQVLGHDVQMNSLQHNVQFQEHYGRQEQDDSSGNLQEKTMSQVGTSGSVASLDPIERELLFGTDDDNSGFSFGGCLISGMGADMHGHSPENDNYGVFPSIHSGSWSALMQEAVQASGSDKGLQEEWAGLSVQKSEQLMAKPHTTTSDNGKRPPAWDDRNLEIASLTSTPFPLFSDANATPTYSTGLSDRHPFKSAHEENNKVLTDTPNASLLSSSRGANNTEFHQNQSQSHIAEDCLQAQKPSTNGVWAGQAIEQNDKRFEDVRFISQEIGCGWGNQQNLPLSNISIQSVSRLNGWNTKYPVAFRDDITSNYHETDGNLCKTSDNHPNPNSELQPVKSFIRSPKMQAENSLAGNFRSGREPNNLKLNQDVHQQVINTQQTDLERHFALNTCVSAEGVQDVEKTQNQPSKRPQTWESSVKRLGENHENVRDNGRVVVGEGYVGNTAKEKSLLTANDQYPFVIGGQKSSIQSGQHIVGSKMLQNSLGSVRTVDPSLPSDNPLSLKGLSNSVFHGSSSEEQKFVGKTQFAGNIVINRPAIVSKRTAVGSEELQSRNTMPVCASHSSFGESTAQCSQTETNSQASNNMLELFQKVDQSRNGNSINASDLPAQAAADLSVTHPHLDRCSNLRGFGLQLSPPSQSQPLPNYAPISKTDININSRQLDKEAGYEDQPCSNSLSSVQPVPPLDESCRRENRDKMSSLSGQRQKEHPEANKHFIFSSPAASESTLAVNQLQEHHQQLQQHVYSAKDHLVRQQQQGQQQNISDTIAHEELDQSVNFSFGNQTNTSAFVKNVSLVTQPCDSHDGVVPGQSIQTSLPPAGRFPTSGVASFAETHVPVGSQISSGGTDHTKLLFAGCSQFSSSGQQLPVMQTKSASQSSISGMSQQVAFSKMLHNVWANISAQQHQAGISPQNLTPKILQSIINNARDTSFQGMPKPGDQVHKEGSATPEVGTSSANSRDEGNPVQVKSLNLIYTEKPGDAYKSTSAFHGEKAVLRPPLDGGPSVPISSLVHLHQQDINKAINGQAPALSSSVLRPPLTSNISSSCDIGISGCTSQPSDVQKNYSLLYQVQSMKASDSDVNMMTGKVSKSVGSNASQMKPDVDKRFDLWQSTVSRTPTDGKAGATSQISILPDPKMLSFASNDSEERIPSPSTTRWHDVQTHACPVGASSTVNIMGVSERTQISPQMAPSWFDHPETCQKGWMMAVYDAQRSEKAAIQQNFFQKIPARMDNSHVVEQKFDSNQFDSYGQGTSATKMALSESSPSVLPSDVIMDHDINIRSKKRKTTTDLSWHKIVTEPQRLPSISMAELDWAHTSNRLIEKVDDESEIMEDGPLAPQSRRRLILTTQLMHQLIPAAPAVMFKGDATSAYESVIFSVAKSALSDACGLISSLESNLHVLLGNENMWEISCWISGELKTSKKVEDDTFSKLMEDFVGRSKKLESEFSRLEKRASILDVRLECQELENFSIVNQLGKFHGRTRADGIEVSSTSQTAHRKLFPQRYTTVLPATGNFPEGVLCLSL</sequence>
<protein>
    <submittedName>
        <fullName evidence="2">Uncharacterized protein</fullName>
    </submittedName>
</protein>
<feature type="region of interest" description="Disordered" evidence="1">
    <location>
        <begin position="872"/>
        <end position="918"/>
    </location>
</feature>
<dbReference type="PANTHER" id="PTHR31267">
    <property type="entry name" value="DENTIN SIALOPHOSPHOPROTEIN-LIKE PROTEIN"/>
    <property type="match status" value="1"/>
</dbReference>
<feature type="region of interest" description="Disordered" evidence="1">
    <location>
        <begin position="24"/>
        <end position="51"/>
    </location>
</feature>
<evidence type="ECO:0000313" key="3">
    <source>
        <dbReference type="Proteomes" id="UP001055439"/>
    </source>
</evidence>
<feature type="region of interest" description="Disordered" evidence="1">
    <location>
        <begin position="1135"/>
        <end position="1172"/>
    </location>
</feature>
<dbReference type="PANTHER" id="PTHR31267:SF2">
    <property type="entry name" value="EXPRESSED PROTEIN"/>
    <property type="match status" value="1"/>
</dbReference>
<feature type="region of interest" description="Disordered" evidence="1">
    <location>
        <begin position="233"/>
        <end position="257"/>
    </location>
</feature>
<feature type="compositionally biased region" description="Polar residues" evidence="1">
    <location>
        <begin position="613"/>
        <end position="626"/>
    </location>
</feature>
<dbReference type="Proteomes" id="UP001055439">
    <property type="component" value="Chromosome 1"/>
</dbReference>
<dbReference type="EMBL" id="CP097502">
    <property type="protein sequence ID" value="URD73224.1"/>
    <property type="molecule type" value="Genomic_DNA"/>
</dbReference>
<proteinExistence type="predicted"/>
<dbReference type="OrthoDB" id="1926238at2759"/>
<feature type="compositionally biased region" description="Basic and acidic residues" evidence="1">
    <location>
        <begin position="896"/>
        <end position="906"/>
    </location>
</feature>
<feature type="compositionally biased region" description="Polar residues" evidence="1">
    <location>
        <begin position="241"/>
        <end position="257"/>
    </location>
</feature>
<reference evidence="2" key="1">
    <citation type="submission" date="2022-05" db="EMBL/GenBank/DDBJ databases">
        <title>The Musa troglodytarum L. genome provides insights into the mechanism of non-climacteric behaviour and enrichment of carotenoids.</title>
        <authorList>
            <person name="Wang J."/>
        </authorList>
    </citation>
    <scope>NUCLEOTIDE SEQUENCE</scope>
    <source>
        <tissue evidence="2">Leaf</tissue>
    </source>
</reference>
<feature type="compositionally biased region" description="Polar residues" evidence="1">
    <location>
        <begin position="880"/>
        <end position="889"/>
    </location>
</feature>
<evidence type="ECO:0000313" key="2">
    <source>
        <dbReference type="EMBL" id="URD73224.1"/>
    </source>
</evidence>
<accession>A0A9E7E9X0</accession>
<name>A0A9E7E9X0_9LILI</name>
<feature type="region of interest" description="Disordered" evidence="1">
    <location>
        <begin position="611"/>
        <end position="634"/>
    </location>
</feature>
<evidence type="ECO:0000256" key="1">
    <source>
        <dbReference type="SAM" id="MobiDB-lite"/>
    </source>
</evidence>
<keyword evidence="3" id="KW-1185">Reference proteome</keyword>
<feature type="region of interest" description="Disordered" evidence="1">
    <location>
        <begin position="841"/>
        <end position="860"/>
    </location>
</feature>
<gene>
    <name evidence="2" type="ORF">MUK42_20093</name>
</gene>
<organism evidence="2 3">
    <name type="scientific">Musa troglodytarum</name>
    <name type="common">fe'i banana</name>
    <dbReference type="NCBI Taxonomy" id="320322"/>
    <lineage>
        <taxon>Eukaryota</taxon>
        <taxon>Viridiplantae</taxon>
        <taxon>Streptophyta</taxon>
        <taxon>Embryophyta</taxon>
        <taxon>Tracheophyta</taxon>
        <taxon>Spermatophyta</taxon>
        <taxon>Magnoliopsida</taxon>
        <taxon>Liliopsida</taxon>
        <taxon>Zingiberales</taxon>
        <taxon>Musaceae</taxon>
        <taxon>Musa</taxon>
    </lineage>
</organism>
<feature type="compositionally biased region" description="Polar residues" evidence="1">
    <location>
        <begin position="30"/>
        <end position="39"/>
    </location>
</feature>
<dbReference type="EMBL" id="CP097502">
    <property type="protein sequence ID" value="URD73225.1"/>
    <property type="molecule type" value="Genomic_DNA"/>
</dbReference>
<feature type="compositionally biased region" description="Low complexity" evidence="1">
    <location>
        <begin position="841"/>
        <end position="853"/>
    </location>
</feature>